<dbReference type="EMBL" id="JAAAHW010006586">
    <property type="protein sequence ID" value="KAF9958103.1"/>
    <property type="molecule type" value="Genomic_DNA"/>
</dbReference>
<evidence type="ECO:0000259" key="2">
    <source>
        <dbReference type="Pfam" id="PF12937"/>
    </source>
</evidence>
<dbReference type="AlphaFoldDB" id="A0A9P6M0M8"/>
<accession>A0A9P6M0M8</accession>
<dbReference type="InterPro" id="IPR032675">
    <property type="entry name" value="LRR_dom_sf"/>
</dbReference>
<dbReference type="SMART" id="SM00367">
    <property type="entry name" value="LRR_CC"/>
    <property type="match status" value="3"/>
</dbReference>
<dbReference type="InterPro" id="IPR036047">
    <property type="entry name" value="F-box-like_dom_sf"/>
</dbReference>
<feature type="compositionally biased region" description="Basic and acidic residues" evidence="1">
    <location>
        <begin position="1"/>
        <end position="17"/>
    </location>
</feature>
<dbReference type="InterPro" id="IPR006553">
    <property type="entry name" value="Leu-rich_rpt_Cys-con_subtyp"/>
</dbReference>
<dbReference type="Gene3D" id="1.20.1280.50">
    <property type="match status" value="1"/>
</dbReference>
<organism evidence="3 4">
    <name type="scientific">Modicella reniformis</name>
    <dbReference type="NCBI Taxonomy" id="1440133"/>
    <lineage>
        <taxon>Eukaryota</taxon>
        <taxon>Fungi</taxon>
        <taxon>Fungi incertae sedis</taxon>
        <taxon>Mucoromycota</taxon>
        <taxon>Mortierellomycotina</taxon>
        <taxon>Mortierellomycetes</taxon>
        <taxon>Mortierellales</taxon>
        <taxon>Mortierellaceae</taxon>
        <taxon>Modicella</taxon>
    </lineage>
</organism>
<dbReference type="SUPFAM" id="SSF81383">
    <property type="entry name" value="F-box domain"/>
    <property type="match status" value="1"/>
</dbReference>
<dbReference type="OrthoDB" id="2447803at2759"/>
<evidence type="ECO:0000313" key="4">
    <source>
        <dbReference type="Proteomes" id="UP000749646"/>
    </source>
</evidence>
<comment type="caution">
    <text evidence="3">The sequence shown here is derived from an EMBL/GenBank/DDBJ whole genome shotgun (WGS) entry which is preliminary data.</text>
</comment>
<keyword evidence="4" id="KW-1185">Reference proteome</keyword>
<dbReference type="GO" id="GO:0019005">
    <property type="term" value="C:SCF ubiquitin ligase complex"/>
    <property type="evidence" value="ECO:0007669"/>
    <property type="project" value="TreeGrafter"/>
</dbReference>
<dbReference type="Pfam" id="PF12937">
    <property type="entry name" value="F-box-like"/>
    <property type="match status" value="1"/>
</dbReference>
<reference evidence="3" key="1">
    <citation type="journal article" date="2020" name="Fungal Divers.">
        <title>Resolving the Mortierellaceae phylogeny through synthesis of multi-gene phylogenetics and phylogenomics.</title>
        <authorList>
            <person name="Vandepol N."/>
            <person name="Liber J."/>
            <person name="Desiro A."/>
            <person name="Na H."/>
            <person name="Kennedy M."/>
            <person name="Barry K."/>
            <person name="Grigoriev I.V."/>
            <person name="Miller A.N."/>
            <person name="O'Donnell K."/>
            <person name="Stajich J.E."/>
            <person name="Bonito G."/>
        </authorList>
    </citation>
    <scope>NUCLEOTIDE SEQUENCE</scope>
    <source>
        <strain evidence="3">MES-2147</strain>
    </source>
</reference>
<feature type="region of interest" description="Disordered" evidence="1">
    <location>
        <begin position="1"/>
        <end position="22"/>
    </location>
</feature>
<dbReference type="InterPro" id="IPR001810">
    <property type="entry name" value="F-box_dom"/>
</dbReference>
<feature type="non-terminal residue" evidence="3">
    <location>
        <position position="406"/>
    </location>
</feature>
<dbReference type="Proteomes" id="UP000749646">
    <property type="component" value="Unassembled WGS sequence"/>
</dbReference>
<dbReference type="Gene3D" id="3.80.10.10">
    <property type="entry name" value="Ribonuclease Inhibitor"/>
    <property type="match status" value="1"/>
</dbReference>
<protein>
    <recommendedName>
        <fullName evidence="2">F-box domain-containing protein</fullName>
    </recommendedName>
</protein>
<evidence type="ECO:0000256" key="1">
    <source>
        <dbReference type="SAM" id="MobiDB-lite"/>
    </source>
</evidence>
<name>A0A9P6M0M8_9FUNG</name>
<dbReference type="GO" id="GO:0031146">
    <property type="term" value="P:SCF-dependent proteasomal ubiquitin-dependent protein catabolic process"/>
    <property type="evidence" value="ECO:0007669"/>
    <property type="project" value="TreeGrafter"/>
</dbReference>
<sequence length="406" mass="44895">MKDRRHEHDQGQEETRSQRLLFSRTKNTLPADSCPMGIPEILTMIFSFLDKTSLLALASVSRVWHQAALPLLWRSLYHPSLSPEFMTELSKNGCHVQQLDLILMTVGNSCSVVPTELTRILQTTPRLKNLKLQLSHGATPETISSLLRTISSLLASQLEALTLGIGELNQEDAREFFGRLHAIKKLELIQCATPVVLMAIADAQLEHPSGLCHFSTTIHRSGGIPLAFAFPQERNFDNAALLYLGNGLKNLDHLSIIHNNRLTADGLIDFASITTGLTRLKLECCADIGPPGFEALIRASPSLREVRLGHTQADDQTLMALTTPPTRAAMLKVLSVSRCHRITSFGIQSIVKLCANLLELDFALSPNVTVEIFEEPAWECSKLQKLLMDDIFQYSVAEPAPVQPVP</sequence>
<dbReference type="PANTHER" id="PTHR13318">
    <property type="entry name" value="PARTNER OF PAIRED, ISOFORM B-RELATED"/>
    <property type="match status" value="1"/>
</dbReference>
<evidence type="ECO:0000313" key="3">
    <source>
        <dbReference type="EMBL" id="KAF9958103.1"/>
    </source>
</evidence>
<gene>
    <name evidence="3" type="ORF">BGZ65_001669</name>
</gene>
<feature type="domain" description="F-box" evidence="2">
    <location>
        <begin position="39"/>
        <end position="77"/>
    </location>
</feature>
<dbReference type="SUPFAM" id="SSF52047">
    <property type="entry name" value="RNI-like"/>
    <property type="match status" value="1"/>
</dbReference>
<proteinExistence type="predicted"/>